<dbReference type="Proteomes" id="UP000197446">
    <property type="component" value="Unassembled WGS sequence"/>
</dbReference>
<dbReference type="GO" id="GO:0009264">
    <property type="term" value="P:deoxyribonucleotide catabolic process"/>
    <property type="evidence" value="ECO:0007669"/>
    <property type="project" value="InterPro"/>
</dbReference>
<name>A0A254MYY6_9BURK</name>
<evidence type="ECO:0000313" key="4">
    <source>
        <dbReference type="Proteomes" id="UP000197446"/>
    </source>
</evidence>
<sequence>MKPTIALDADGVLLDYHHAYAGAWERAFGHRPALRDAKAYWPMDRWDVQRVSGDALEQLRACFDESFWRTIPALPGALAACQRLVDAGFRLVCVSAVDAKFAAAREQNLAALGFPLDGLVATGNVVVGVSPKAAALVKLGPVAFVDDYLPYHLGVPGSIHRALILREPNGSPNAGPELAAVDSLHPDLAGFVDSWLQRVSPSFPSCGASHVRAR</sequence>
<dbReference type="Pfam" id="PF06941">
    <property type="entry name" value="NT5C"/>
    <property type="match status" value="1"/>
</dbReference>
<keyword evidence="3" id="KW-0808">Transferase</keyword>
<dbReference type="RefSeq" id="WP_088486420.1">
    <property type="nucleotide sequence ID" value="NZ_NISI01000030.1"/>
</dbReference>
<reference evidence="3 4" key="1">
    <citation type="journal article" date="2007" name="Int. J. Syst. Evol. Microbiol.">
        <title>Description of Pelomonas aquatica sp. nov. and Pelomonas puraquae sp. nov., isolated from industrial and haemodialysis water.</title>
        <authorList>
            <person name="Gomila M."/>
            <person name="Bowien B."/>
            <person name="Falsen E."/>
            <person name="Moore E.R."/>
            <person name="Lalucat J."/>
        </authorList>
    </citation>
    <scope>NUCLEOTIDE SEQUENCE [LARGE SCALE GENOMIC DNA]</scope>
    <source>
        <strain evidence="3 4">CCUG 52769</strain>
    </source>
</reference>
<evidence type="ECO:0000256" key="2">
    <source>
        <dbReference type="PIRSR" id="PIRSR610708-1"/>
    </source>
</evidence>
<proteinExistence type="inferred from homology"/>
<feature type="active site" description="Nucleophile" evidence="2">
    <location>
        <position position="8"/>
    </location>
</feature>
<gene>
    <name evidence="3" type="ORF">CDO81_27270</name>
</gene>
<dbReference type="InterPro" id="IPR010708">
    <property type="entry name" value="5'(3')-deoxyribonucleotidase"/>
</dbReference>
<protein>
    <submittedName>
        <fullName evidence="3">Phosphate acetyltransferase</fullName>
    </submittedName>
</protein>
<dbReference type="InterPro" id="IPR036412">
    <property type="entry name" value="HAD-like_sf"/>
</dbReference>
<comment type="similarity">
    <text evidence="1">Belongs to the 5'(3')-deoxyribonucleotidase family.</text>
</comment>
<feature type="active site" description="Proton donor" evidence="2">
    <location>
        <position position="10"/>
    </location>
</feature>
<dbReference type="OrthoDB" id="8794292at2"/>
<dbReference type="Gene3D" id="1.10.40.40">
    <property type="entry name" value="Deoxyribonucleotidase, domain 2"/>
    <property type="match status" value="1"/>
</dbReference>
<accession>A0A254MYY6</accession>
<evidence type="ECO:0000256" key="1">
    <source>
        <dbReference type="ARBA" id="ARBA00009589"/>
    </source>
</evidence>
<dbReference type="GO" id="GO:0008253">
    <property type="term" value="F:5'-nucleotidase activity"/>
    <property type="evidence" value="ECO:0007669"/>
    <property type="project" value="InterPro"/>
</dbReference>
<dbReference type="AlphaFoldDB" id="A0A254MYY6"/>
<evidence type="ECO:0000313" key="3">
    <source>
        <dbReference type="EMBL" id="OWQ96466.1"/>
    </source>
</evidence>
<dbReference type="SUPFAM" id="SSF56784">
    <property type="entry name" value="HAD-like"/>
    <property type="match status" value="1"/>
</dbReference>
<dbReference type="Gene3D" id="3.40.50.1000">
    <property type="entry name" value="HAD superfamily/HAD-like"/>
    <property type="match status" value="1"/>
</dbReference>
<comment type="caution">
    <text evidence="3">The sequence shown here is derived from an EMBL/GenBank/DDBJ whole genome shotgun (WGS) entry which is preliminary data.</text>
</comment>
<dbReference type="GO" id="GO:0016740">
    <property type="term" value="F:transferase activity"/>
    <property type="evidence" value="ECO:0007669"/>
    <property type="project" value="UniProtKB-KW"/>
</dbReference>
<dbReference type="EMBL" id="NISI01000030">
    <property type="protein sequence ID" value="OWQ96466.1"/>
    <property type="molecule type" value="Genomic_DNA"/>
</dbReference>
<organism evidence="3 4">
    <name type="scientific">Roseateles puraquae</name>
    <dbReference type="NCBI Taxonomy" id="431059"/>
    <lineage>
        <taxon>Bacteria</taxon>
        <taxon>Pseudomonadati</taxon>
        <taxon>Pseudomonadota</taxon>
        <taxon>Betaproteobacteria</taxon>
        <taxon>Burkholderiales</taxon>
        <taxon>Sphaerotilaceae</taxon>
        <taxon>Roseateles</taxon>
    </lineage>
</organism>
<keyword evidence="4" id="KW-1185">Reference proteome</keyword>
<dbReference type="InterPro" id="IPR023214">
    <property type="entry name" value="HAD_sf"/>
</dbReference>